<name>A0A6J7HRG5_9ZZZZ</name>
<organism evidence="7">
    <name type="scientific">freshwater metagenome</name>
    <dbReference type="NCBI Taxonomy" id="449393"/>
    <lineage>
        <taxon>unclassified sequences</taxon>
        <taxon>metagenomes</taxon>
        <taxon>ecological metagenomes</taxon>
    </lineage>
</organism>
<evidence type="ECO:0000256" key="5">
    <source>
        <dbReference type="ARBA" id="ARBA00041564"/>
    </source>
</evidence>
<comment type="catalytic activity">
    <reaction evidence="1">
        <text>chorismate = isochorismate</text>
        <dbReference type="Rhea" id="RHEA:18985"/>
        <dbReference type="ChEBI" id="CHEBI:29748"/>
        <dbReference type="ChEBI" id="CHEBI:29780"/>
        <dbReference type="EC" id="5.4.4.2"/>
    </reaction>
</comment>
<dbReference type="AlphaFoldDB" id="A0A6J7HRG5"/>
<proteinExistence type="inferred from homology"/>
<dbReference type="InterPro" id="IPR015890">
    <property type="entry name" value="Chorismate_C"/>
</dbReference>
<dbReference type="PANTHER" id="PTHR42839">
    <property type="entry name" value="ISOCHORISMATE SYNTHASE ENTC"/>
    <property type="match status" value="1"/>
</dbReference>
<evidence type="ECO:0000256" key="2">
    <source>
        <dbReference type="ARBA" id="ARBA00005297"/>
    </source>
</evidence>
<evidence type="ECO:0000313" key="7">
    <source>
        <dbReference type="EMBL" id="CAB4921998.1"/>
    </source>
</evidence>
<evidence type="ECO:0000256" key="3">
    <source>
        <dbReference type="ARBA" id="ARBA00012824"/>
    </source>
</evidence>
<evidence type="ECO:0000256" key="4">
    <source>
        <dbReference type="ARBA" id="ARBA00023235"/>
    </source>
</evidence>
<comment type="similarity">
    <text evidence="2">Belongs to the isochorismate synthase family.</text>
</comment>
<dbReference type="InterPro" id="IPR005801">
    <property type="entry name" value="ADC_synthase"/>
</dbReference>
<evidence type="ECO:0000256" key="1">
    <source>
        <dbReference type="ARBA" id="ARBA00000799"/>
    </source>
</evidence>
<keyword evidence="4" id="KW-0413">Isomerase</keyword>
<dbReference type="PANTHER" id="PTHR42839:SF2">
    <property type="entry name" value="ISOCHORISMATE SYNTHASE ENTC"/>
    <property type="match status" value="1"/>
</dbReference>
<dbReference type="InterPro" id="IPR004561">
    <property type="entry name" value="IsoChor_synthase"/>
</dbReference>
<dbReference type="Gene3D" id="3.60.120.10">
    <property type="entry name" value="Anthranilate synthase"/>
    <property type="match status" value="1"/>
</dbReference>
<dbReference type="EC" id="5.4.4.2" evidence="3"/>
<protein>
    <recommendedName>
        <fullName evidence="3">isochorismate synthase</fullName>
        <ecNumber evidence="3">5.4.4.2</ecNumber>
    </recommendedName>
    <alternativeName>
        <fullName evidence="5">Isochorismate mutase</fullName>
    </alternativeName>
</protein>
<gene>
    <name evidence="7" type="ORF">UFOPK3609_01442</name>
</gene>
<dbReference type="GO" id="GO:0008909">
    <property type="term" value="F:isochorismate synthase activity"/>
    <property type="evidence" value="ECO:0007669"/>
    <property type="project" value="UniProtKB-EC"/>
</dbReference>
<dbReference type="Pfam" id="PF00425">
    <property type="entry name" value="Chorismate_bind"/>
    <property type="match status" value="1"/>
</dbReference>
<dbReference type="SUPFAM" id="SSF56322">
    <property type="entry name" value="ADC synthase"/>
    <property type="match status" value="1"/>
</dbReference>
<dbReference type="NCBIfam" id="TIGR00543">
    <property type="entry name" value="isochor_syn"/>
    <property type="match status" value="1"/>
</dbReference>
<accession>A0A6J7HRG5</accession>
<reference evidence="7" key="1">
    <citation type="submission" date="2020-05" db="EMBL/GenBank/DDBJ databases">
        <authorList>
            <person name="Chiriac C."/>
            <person name="Salcher M."/>
            <person name="Ghai R."/>
            <person name="Kavagutti S V."/>
        </authorList>
    </citation>
    <scope>NUCLEOTIDE SEQUENCE</scope>
</reference>
<dbReference type="EMBL" id="CAFBMQ010000238">
    <property type="protein sequence ID" value="CAB4921998.1"/>
    <property type="molecule type" value="Genomic_DNA"/>
</dbReference>
<sequence>MDGVSTLAGTTTRAVVTTPLGQRRSDLLTKLPAEGALAWVRGGEGLVGWGEAARLEVSGPDSLAQAERWFARWCAEAHVVDPVQLPGSGPVLFGSAAFDPERGTSVFVVPAVVLGRRDGQTWVTTTGAPDGPDGADHEVTEFPAQAADTSIGRLSYADGAVDAVTWCGVVAAAVERIAAGELGKVVLARDVLVTADHPLDPRRLLLRLAARFPSCWTFAVDGLLGATPELLLSRTGGVVESRVLAGTGSRAADPAADAVLAEAFAGSAKDHAEHRYAIDSLADALRPFCTDLEVPDEPSVLTLPNVRHLASDVRGHLRADGPGLLGLVDAVHPTAAVGGAPTDAALALIREIEGMDRGRYAGPVGWVDGRGDGEFGLALRCAELTGGAGGAEARLFAGCGIVGDSDPMAELAETQAKLAAVQAALQD</sequence>
<evidence type="ECO:0000259" key="6">
    <source>
        <dbReference type="Pfam" id="PF00425"/>
    </source>
</evidence>
<feature type="domain" description="Chorismate-utilising enzyme C-terminal" evidence="6">
    <location>
        <begin position="165"/>
        <end position="417"/>
    </location>
</feature>